<sequence length="191" mass="20877">MKPKILLLASGDGSLFQAVVDAANIGEIEAHILGLVCDRPSAPVLDRATKSGIATYLVPFDSARETWNQKMMEVVTSLKPDLIVSAGFMRILAPEFVENFKVINSHPSLLPKFPGAHAVKDALDAQEAMTGTTIHWVDSGVDTGEIIAQVQVAILPSDDIATLHERIKIVERRLIVETIARLLLTLEKRYV</sequence>
<dbReference type="EC" id="2.1.2.2" evidence="2"/>
<dbReference type="Gene3D" id="3.40.50.170">
    <property type="entry name" value="Formyl transferase, N-terminal domain"/>
    <property type="match status" value="1"/>
</dbReference>
<dbReference type="PANTHER" id="PTHR43369">
    <property type="entry name" value="PHOSPHORIBOSYLGLYCINAMIDE FORMYLTRANSFERASE"/>
    <property type="match status" value="1"/>
</dbReference>
<name>A0A6J7QP08_9ZZZZ</name>
<gene>
    <name evidence="6" type="ORF">UFOPK2967_00450</name>
    <name evidence="7" type="ORF">UFOPK3587_00848</name>
    <name evidence="8" type="ORF">UFOPK3984_00822</name>
    <name evidence="9" type="ORF">UFOPK4114_00719</name>
</gene>
<feature type="domain" description="Formyl transferase N-terminal" evidence="5">
    <location>
        <begin position="4"/>
        <end position="179"/>
    </location>
</feature>
<dbReference type="InterPro" id="IPR004607">
    <property type="entry name" value="GART"/>
</dbReference>
<accession>A0A6J7QP08</accession>
<dbReference type="PANTHER" id="PTHR43369:SF2">
    <property type="entry name" value="PHOSPHORIBOSYLGLYCINAMIDE FORMYLTRANSFERASE"/>
    <property type="match status" value="1"/>
</dbReference>
<dbReference type="GO" id="GO:0005829">
    <property type="term" value="C:cytosol"/>
    <property type="evidence" value="ECO:0007669"/>
    <property type="project" value="TreeGrafter"/>
</dbReference>
<keyword evidence="3" id="KW-0808">Transferase</keyword>
<organism evidence="9">
    <name type="scientific">freshwater metagenome</name>
    <dbReference type="NCBI Taxonomy" id="449393"/>
    <lineage>
        <taxon>unclassified sequences</taxon>
        <taxon>metagenomes</taxon>
        <taxon>ecological metagenomes</taxon>
    </lineage>
</organism>
<dbReference type="EMBL" id="CAFBPP010000026">
    <property type="protein sequence ID" value="CAB5018646.1"/>
    <property type="molecule type" value="Genomic_DNA"/>
</dbReference>
<dbReference type="GO" id="GO:0006189">
    <property type="term" value="P:'de novo' IMP biosynthetic process"/>
    <property type="evidence" value="ECO:0007669"/>
    <property type="project" value="InterPro"/>
</dbReference>
<evidence type="ECO:0000259" key="5">
    <source>
        <dbReference type="Pfam" id="PF00551"/>
    </source>
</evidence>
<evidence type="ECO:0000313" key="7">
    <source>
        <dbReference type="EMBL" id="CAB4907026.1"/>
    </source>
</evidence>
<evidence type="ECO:0000256" key="1">
    <source>
        <dbReference type="ARBA" id="ARBA00005054"/>
    </source>
</evidence>
<proteinExistence type="inferred from homology"/>
<dbReference type="EMBL" id="CAFBMN010000052">
    <property type="protein sequence ID" value="CAB4907026.1"/>
    <property type="molecule type" value="Genomic_DNA"/>
</dbReference>
<dbReference type="EMBL" id="CAFBOP010000034">
    <property type="protein sequence ID" value="CAB4987613.1"/>
    <property type="molecule type" value="Genomic_DNA"/>
</dbReference>
<comment type="pathway">
    <text evidence="1">Purine metabolism; IMP biosynthesis via de novo pathway; N(2)-formyl-N(1)-(5-phospho-D-ribosyl)glycinamide from N(1)-(5-phospho-D-ribosyl)glycinamide (10-formyl THF route): step 1/1.</text>
</comment>
<dbReference type="InterPro" id="IPR002376">
    <property type="entry name" value="Formyl_transf_N"/>
</dbReference>
<dbReference type="AlphaFoldDB" id="A0A6J7QP08"/>
<keyword evidence="4" id="KW-0658">Purine biosynthesis</keyword>
<dbReference type="GO" id="GO:0004644">
    <property type="term" value="F:phosphoribosylglycinamide formyltransferase activity"/>
    <property type="evidence" value="ECO:0007669"/>
    <property type="project" value="UniProtKB-EC"/>
</dbReference>
<dbReference type="EMBL" id="CAFAAC010000017">
    <property type="protein sequence ID" value="CAB4783351.1"/>
    <property type="molecule type" value="Genomic_DNA"/>
</dbReference>
<dbReference type="Pfam" id="PF00551">
    <property type="entry name" value="Formyl_trans_N"/>
    <property type="match status" value="1"/>
</dbReference>
<evidence type="ECO:0000313" key="8">
    <source>
        <dbReference type="EMBL" id="CAB4987613.1"/>
    </source>
</evidence>
<dbReference type="NCBIfam" id="TIGR00639">
    <property type="entry name" value="PurN"/>
    <property type="match status" value="1"/>
</dbReference>
<dbReference type="CDD" id="cd08645">
    <property type="entry name" value="FMT_core_GART"/>
    <property type="match status" value="1"/>
</dbReference>
<evidence type="ECO:0000256" key="2">
    <source>
        <dbReference type="ARBA" id="ARBA00012254"/>
    </source>
</evidence>
<dbReference type="InterPro" id="IPR036477">
    <property type="entry name" value="Formyl_transf_N_sf"/>
</dbReference>
<protein>
    <recommendedName>
        <fullName evidence="2">phosphoribosylglycinamide formyltransferase 1</fullName>
        <ecNumber evidence="2">2.1.2.2</ecNumber>
    </recommendedName>
</protein>
<evidence type="ECO:0000313" key="6">
    <source>
        <dbReference type="EMBL" id="CAB4783351.1"/>
    </source>
</evidence>
<dbReference type="SUPFAM" id="SSF53328">
    <property type="entry name" value="Formyltransferase"/>
    <property type="match status" value="1"/>
</dbReference>
<dbReference type="HAMAP" id="MF_01930">
    <property type="entry name" value="PurN"/>
    <property type="match status" value="1"/>
</dbReference>
<reference evidence="9" key="1">
    <citation type="submission" date="2020-05" db="EMBL/GenBank/DDBJ databases">
        <authorList>
            <person name="Chiriac C."/>
            <person name="Salcher M."/>
            <person name="Ghai R."/>
            <person name="Kavagutti S V."/>
        </authorList>
    </citation>
    <scope>NUCLEOTIDE SEQUENCE</scope>
</reference>
<evidence type="ECO:0000256" key="4">
    <source>
        <dbReference type="ARBA" id="ARBA00022755"/>
    </source>
</evidence>
<evidence type="ECO:0000313" key="9">
    <source>
        <dbReference type="EMBL" id="CAB5018646.1"/>
    </source>
</evidence>
<evidence type="ECO:0000256" key="3">
    <source>
        <dbReference type="ARBA" id="ARBA00022679"/>
    </source>
</evidence>